<evidence type="ECO:0000259" key="1">
    <source>
        <dbReference type="PROSITE" id="PS51199"/>
    </source>
</evidence>
<organism evidence="2 3">
    <name type="scientific">Chryseobacterium oranimense</name>
    <dbReference type="NCBI Taxonomy" id="421058"/>
    <lineage>
        <taxon>Bacteria</taxon>
        <taxon>Pseudomonadati</taxon>
        <taxon>Bacteroidota</taxon>
        <taxon>Flavobacteriia</taxon>
        <taxon>Flavobacteriales</taxon>
        <taxon>Weeksellaceae</taxon>
        <taxon>Chryseobacterium group</taxon>
        <taxon>Chryseobacterium</taxon>
    </lineage>
</organism>
<feature type="domain" description="SF4 helicase" evidence="1">
    <location>
        <begin position="295"/>
        <end position="558"/>
    </location>
</feature>
<dbReference type="InterPro" id="IPR007694">
    <property type="entry name" value="DNA_helicase_DnaB-like_C"/>
</dbReference>
<dbReference type="GO" id="GO:0003697">
    <property type="term" value="F:single-stranded DNA binding"/>
    <property type="evidence" value="ECO:0007669"/>
    <property type="project" value="InterPro"/>
</dbReference>
<dbReference type="Gene3D" id="3.40.50.300">
    <property type="entry name" value="P-loop containing nucleotide triphosphate hydrolases"/>
    <property type="match status" value="1"/>
</dbReference>
<evidence type="ECO:0000313" key="3">
    <source>
        <dbReference type="Proteomes" id="UP000184047"/>
    </source>
</evidence>
<dbReference type="GO" id="GO:0006260">
    <property type="term" value="P:DNA replication"/>
    <property type="evidence" value="ECO:0007669"/>
    <property type="project" value="InterPro"/>
</dbReference>
<dbReference type="GO" id="GO:0043139">
    <property type="term" value="F:5'-3' DNA helicase activity"/>
    <property type="evidence" value="ECO:0007669"/>
    <property type="project" value="InterPro"/>
</dbReference>
<dbReference type="PANTHER" id="PTHR12873:SF0">
    <property type="entry name" value="TWINKLE MTDNA HELICASE"/>
    <property type="match status" value="1"/>
</dbReference>
<dbReference type="RefSeq" id="WP_073066909.1">
    <property type="nucleotide sequence ID" value="NZ_FQWT01000010.1"/>
</dbReference>
<dbReference type="InterPro" id="IPR006171">
    <property type="entry name" value="TOPRIM_dom"/>
</dbReference>
<dbReference type="PROSITE" id="PS51199">
    <property type="entry name" value="SF4_HELICASE"/>
    <property type="match status" value="1"/>
</dbReference>
<keyword evidence="3" id="KW-1185">Reference proteome</keyword>
<evidence type="ECO:0000313" key="2">
    <source>
        <dbReference type="EMBL" id="SHH95603.1"/>
    </source>
</evidence>
<dbReference type="EMBL" id="FQWT01000010">
    <property type="protein sequence ID" value="SHH95603.1"/>
    <property type="molecule type" value="Genomic_DNA"/>
</dbReference>
<dbReference type="CDD" id="cd01029">
    <property type="entry name" value="TOPRIM_primases"/>
    <property type="match status" value="1"/>
</dbReference>
<dbReference type="Pfam" id="PF13155">
    <property type="entry name" value="Toprim_2"/>
    <property type="match status" value="1"/>
</dbReference>
<name>A0A1M5X8R6_9FLAO</name>
<protein>
    <submittedName>
        <fullName evidence="2">Twinkle protein</fullName>
    </submittedName>
</protein>
<dbReference type="PANTHER" id="PTHR12873">
    <property type="entry name" value="T7-LIKE MITOCHONDRIAL DNA HELICASE"/>
    <property type="match status" value="1"/>
</dbReference>
<dbReference type="SUPFAM" id="SSF52540">
    <property type="entry name" value="P-loop containing nucleoside triphosphate hydrolases"/>
    <property type="match status" value="1"/>
</dbReference>
<dbReference type="Gene3D" id="3.40.1360.10">
    <property type="match status" value="1"/>
</dbReference>
<reference evidence="3" key="1">
    <citation type="submission" date="2016-11" db="EMBL/GenBank/DDBJ databases">
        <authorList>
            <person name="Varghese N."/>
            <person name="Submissions S."/>
        </authorList>
    </citation>
    <scope>NUCLEOTIDE SEQUENCE [LARGE SCALE GENOMIC DNA]</scope>
    <source>
        <strain evidence="3">DSM 19055</strain>
    </source>
</reference>
<dbReference type="SUPFAM" id="SSF56731">
    <property type="entry name" value="DNA primase core"/>
    <property type="match status" value="1"/>
</dbReference>
<dbReference type="InterPro" id="IPR027032">
    <property type="entry name" value="Twinkle-like"/>
</dbReference>
<dbReference type="InterPro" id="IPR034154">
    <property type="entry name" value="TOPRIM_DnaG/twinkle"/>
</dbReference>
<proteinExistence type="predicted"/>
<dbReference type="SMART" id="SM00493">
    <property type="entry name" value="TOPRIM"/>
    <property type="match status" value="1"/>
</dbReference>
<dbReference type="STRING" id="421058.SAMN05421866_0015"/>
<sequence>METIMSLATMNVYDITADKHGENQMPCPECSPNRRKKNTKCFSYNTEKEIGFCNHCEARFVKHNPYEKKEYIKPVFEFQNFTKLSDKVVKWFEGRGISQRTLLSMKISEKREYMPQTEKEENCIVFPFFKNAELINLKFRDGRKNFKLSSGAELIWFNYDAILQHEEIIICEGEIDALSFIQAGFDNVISVPNGANIGKMEYFDSSFEDLNKVKTFVIAVDNDLKGIELKQDLIRRLGMEKCKTASFKQFKDANELLVSEGKESIQNAVKTAKLIKLPHIYSVDDFRNELNDYFENGMPQGKTLGIPELDKIIRWQTGRFGVATGIPGMGKSEFLDFVYCRLNILYKWPIGYYSPESMPLQLHFSKIFPKFVGKEYKKGVVNDNEKYTGEEYINKNVFWVNPPVDMEIDEILSRFEYLVKAKGCKAFIIDPFNRIEQTANHADNERLFIKKNLVKMSNFTKRTDSLLFLIAHPTKMQKDKGIYKIPGPYDISGSADFWNMLDYTLTVHRIQKEDGQFNSFGVVIVQKAKINKTMGETGTWPYWYNINNGRYITDHENGQQKQWDNSNWITNEEYYPPEESEFKIQPLTLNEAFGDDFAELPY</sequence>
<accession>A0A1M5X8R6</accession>
<gene>
    <name evidence="2" type="ORF">SAMN05421866_0015</name>
</gene>
<dbReference type="OrthoDB" id="1038270at2"/>
<dbReference type="InterPro" id="IPR027417">
    <property type="entry name" value="P-loop_NTPase"/>
</dbReference>
<dbReference type="GO" id="GO:0005524">
    <property type="term" value="F:ATP binding"/>
    <property type="evidence" value="ECO:0007669"/>
    <property type="project" value="InterPro"/>
</dbReference>
<dbReference type="Proteomes" id="UP000184047">
    <property type="component" value="Unassembled WGS sequence"/>
</dbReference>
<dbReference type="AlphaFoldDB" id="A0A1M5X8R6"/>